<evidence type="ECO:0000313" key="8">
    <source>
        <dbReference type="EMBL" id="CEQ02679.1"/>
    </source>
</evidence>
<evidence type="ECO:0000256" key="5">
    <source>
        <dbReference type="ARBA" id="ARBA00023136"/>
    </source>
</evidence>
<dbReference type="PANTHER" id="PTHR46795">
    <property type="entry name" value="ABC TRANSPORTER PERMEASE-RELATED-RELATED"/>
    <property type="match status" value="1"/>
</dbReference>
<feature type="transmembrane region" description="Helical" evidence="6">
    <location>
        <begin position="290"/>
        <end position="313"/>
    </location>
</feature>
<comment type="subcellular location">
    <subcellularLocation>
        <location evidence="1 6">Cell membrane</location>
        <topology evidence="1 6">Multi-pass membrane protein</topology>
    </subcellularLocation>
</comment>
<dbReference type="RefSeq" id="WP_055341335.1">
    <property type="nucleotide sequence ID" value="NZ_CDNI01000003.1"/>
</dbReference>
<keyword evidence="2 6" id="KW-1003">Cell membrane</keyword>
<comment type="similarity">
    <text evidence="6">Belongs to the ABC-4 integral membrane protein family.</text>
</comment>
<keyword evidence="3 6" id="KW-0812">Transmembrane</keyword>
<gene>
    <name evidence="8" type="ORF">R28058_04121</name>
</gene>
<feature type="transmembrane region" description="Helical" evidence="6">
    <location>
        <begin position="63"/>
        <end position="83"/>
    </location>
</feature>
<accession>A0A0C7R3G0</accession>
<evidence type="ECO:0000256" key="2">
    <source>
        <dbReference type="ARBA" id="ARBA00022475"/>
    </source>
</evidence>
<feature type="transmembrane region" description="Helical" evidence="6">
    <location>
        <begin position="610"/>
        <end position="629"/>
    </location>
</feature>
<feature type="transmembrane region" description="Helical" evidence="6">
    <location>
        <begin position="649"/>
        <end position="670"/>
    </location>
</feature>
<dbReference type="GO" id="GO:0055085">
    <property type="term" value="P:transmembrane transport"/>
    <property type="evidence" value="ECO:0007669"/>
    <property type="project" value="UniProtKB-UniRule"/>
</dbReference>
<evidence type="ECO:0000256" key="1">
    <source>
        <dbReference type="ARBA" id="ARBA00004651"/>
    </source>
</evidence>
<evidence type="ECO:0000259" key="7">
    <source>
        <dbReference type="Pfam" id="PF02687"/>
    </source>
</evidence>
<keyword evidence="6" id="KW-0813">Transport</keyword>
<feature type="transmembrane region" description="Helical" evidence="6">
    <location>
        <begin position="554"/>
        <end position="576"/>
    </location>
</feature>
<evidence type="ECO:0000313" key="9">
    <source>
        <dbReference type="Proteomes" id="UP000049127"/>
    </source>
</evidence>
<sequence>MLFKLSKRNVQRSIKDYSIYFFTLALGVCIFYIFNSVEAQTALMDMSDNQKSLMKMSTRIIEIVSVFVSFILGFLIIYANNFIIKKRNREFGIYMTLGISRSKIAFMLFYETIIVGIMSLAVGLFLGVFLSQGLASVTAKLFAIDMKKYQFVFSKEACIKTIIDFSIMFFITMILNFIVVSRYKLINLINAQRKNEKLKGTNLILSVVLFIISIVCLGFAYKLILENALINIGDDTFKLSILLGVVGTILFFRSLAGFFIKLVQNDKNLYLKNLNTFTLRQLNSRINTNYISMSIICLMLFISIGMYSTAIGLKKSIESSTELQTPYDVTVTESYKRGEKTHFSNEKLSEILKKLDFNVNDYSNEYIDYNFYNSPVGFIKMFENTSDDFLSKQIKFMMDSNIPIIKLSDYNKLNKIQGNSPIDLKDKEVILVTNISAMENPIKEYIKNNKNIKIGNDEFKINKNYQYQSLKNDLAKNDFVTFVVEDKYADKHEISQKCLSFNYEGNKKDTENKITKYLEKSENKQIQYQKDNGSSLMFISKQVVLEINMSNSAMFLYIGLYIGIIFLISSAAVLALNQLSGATESLGRYEILKKLGVSSKMIKRSIFIQVFIYFSLPIALALVHSYFGIKVANNVVKMFGDYDTVGTNVGAVLSICVIYAIYFFGTYKAYKRIVNKNN</sequence>
<feature type="transmembrane region" description="Helical" evidence="6">
    <location>
        <begin position="241"/>
        <end position="263"/>
    </location>
</feature>
<dbReference type="Proteomes" id="UP000049127">
    <property type="component" value="Unassembled WGS sequence"/>
</dbReference>
<dbReference type="Pfam" id="PF02687">
    <property type="entry name" value="FtsX"/>
    <property type="match status" value="2"/>
</dbReference>
<organism evidence="8 9">
    <name type="scientific">Paraclostridium sordellii</name>
    <name type="common">Clostridium sordellii</name>
    <dbReference type="NCBI Taxonomy" id="1505"/>
    <lineage>
        <taxon>Bacteria</taxon>
        <taxon>Bacillati</taxon>
        <taxon>Bacillota</taxon>
        <taxon>Clostridia</taxon>
        <taxon>Peptostreptococcales</taxon>
        <taxon>Peptostreptococcaceae</taxon>
        <taxon>Paraclostridium</taxon>
    </lineage>
</organism>
<evidence type="ECO:0000256" key="3">
    <source>
        <dbReference type="ARBA" id="ARBA00022692"/>
    </source>
</evidence>
<dbReference type="PIRSF" id="PIRSF018968">
    <property type="entry name" value="ABC_permease_BceB"/>
    <property type="match status" value="1"/>
</dbReference>
<feature type="domain" description="ABC3 transporter permease C-terminal" evidence="7">
    <location>
        <begin position="63"/>
        <end position="181"/>
    </location>
</feature>
<dbReference type="OrthoDB" id="9781780at2"/>
<name>A0A0C7R3G0_PARSO</name>
<dbReference type="InterPro" id="IPR027022">
    <property type="entry name" value="ABC_permease_BceB-typ"/>
</dbReference>
<dbReference type="GO" id="GO:0005886">
    <property type="term" value="C:plasma membrane"/>
    <property type="evidence" value="ECO:0007669"/>
    <property type="project" value="UniProtKB-SubCell"/>
</dbReference>
<proteinExistence type="inferred from homology"/>
<reference evidence="8 9" key="1">
    <citation type="submission" date="2015-01" db="EMBL/GenBank/DDBJ databases">
        <authorList>
            <person name="Aslett A.Martin."/>
            <person name="De Silva Nishadi"/>
        </authorList>
    </citation>
    <scope>NUCLEOTIDE SEQUENCE [LARGE SCALE GENOMIC DNA]</scope>
    <source>
        <strain evidence="8 9">R28058</strain>
    </source>
</reference>
<feature type="domain" description="ABC3 transporter permease C-terminal" evidence="7">
    <location>
        <begin position="562"/>
        <end position="663"/>
    </location>
</feature>
<dbReference type="PANTHER" id="PTHR46795:SF3">
    <property type="entry name" value="ABC TRANSPORTER PERMEASE"/>
    <property type="match status" value="1"/>
</dbReference>
<feature type="transmembrane region" description="Helical" evidence="6">
    <location>
        <begin position="201"/>
        <end position="221"/>
    </location>
</feature>
<dbReference type="InterPro" id="IPR052536">
    <property type="entry name" value="ABC-4_Integral_Memb_Prot"/>
</dbReference>
<feature type="transmembrane region" description="Helical" evidence="6">
    <location>
        <begin position="162"/>
        <end position="180"/>
    </location>
</feature>
<feature type="transmembrane region" description="Helical" evidence="6">
    <location>
        <begin position="20"/>
        <end position="43"/>
    </location>
</feature>
<protein>
    <submittedName>
        <fullName evidence="8">ABC transporter permease</fullName>
    </submittedName>
</protein>
<dbReference type="InterPro" id="IPR003838">
    <property type="entry name" value="ABC3_permease_C"/>
</dbReference>
<feature type="transmembrane region" description="Helical" evidence="6">
    <location>
        <begin position="104"/>
        <end position="130"/>
    </location>
</feature>
<dbReference type="EMBL" id="CEKZ01000003">
    <property type="protein sequence ID" value="CEQ02679.1"/>
    <property type="molecule type" value="Genomic_DNA"/>
</dbReference>
<keyword evidence="4 6" id="KW-1133">Transmembrane helix</keyword>
<evidence type="ECO:0000256" key="4">
    <source>
        <dbReference type="ARBA" id="ARBA00022989"/>
    </source>
</evidence>
<keyword evidence="5 6" id="KW-0472">Membrane</keyword>
<evidence type="ECO:0000256" key="6">
    <source>
        <dbReference type="PIRNR" id="PIRNR018968"/>
    </source>
</evidence>
<dbReference type="AlphaFoldDB" id="A0A0C7R3G0"/>